<feature type="chain" id="PRO_5024449616" evidence="1">
    <location>
        <begin position="20"/>
        <end position="161"/>
    </location>
</feature>
<evidence type="ECO:0000313" key="2">
    <source>
        <dbReference type="EMBL" id="TLX46914.1"/>
    </source>
</evidence>
<dbReference type="InterPro" id="IPR021557">
    <property type="entry name" value="DUF3016"/>
</dbReference>
<dbReference type="RefSeq" id="WP_138481614.1">
    <property type="nucleotide sequence ID" value="NZ_PPSW01000016.1"/>
</dbReference>
<keyword evidence="1" id="KW-0732">Signal</keyword>
<dbReference type="OrthoDB" id="195620at2"/>
<protein>
    <submittedName>
        <fullName evidence="2">DUF3016 domain-containing protein</fullName>
    </submittedName>
</protein>
<gene>
    <name evidence="2" type="ORF">C1E24_11710</name>
</gene>
<organism evidence="2 3">
    <name type="scientific">Pseudoalteromonas phenolica</name>
    <dbReference type="NCBI Taxonomy" id="161398"/>
    <lineage>
        <taxon>Bacteria</taxon>
        <taxon>Pseudomonadati</taxon>
        <taxon>Pseudomonadota</taxon>
        <taxon>Gammaproteobacteria</taxon>
        <taxon>Alteromonadales</taxon>
        <taxon>Pseudoalteromonadaceae</taxon>
        <taxon>Pseudoalteromonas</taxon>
    </lineage>
</organism>
<evidence type="ECO:0000256" key="1">
    <source>
        <dbReference type="SAM" id="SignalP"/>
    </source>
</evidence>
<comment type="caution">
    <text evidence="2">The sequence shown here is derived from an EMBL/GenBank/DDBJ whole genome shotgun (WGS) entry which is preliminary data.</text>
</comment>
<proteinExistence type="predicted"/>
<reference evidence="2 3" key="1">
    <citation type="submission" date="2018-01" db="EMBL/GenBank/DDBJ databases">
        <title>Co-occurrence of chitin degradation, pigmentation and bioactivity in marine Pseudoalteromonas.</title>
        <authorList>
            <person name="Paulsen S."/>
            <person name="Gram L."/>
            <person name="Machado H."/>
        </authorList>
    </citation>
    <scope>NUCLEOTIDE SEQUENCE [LARGE SCALE GENOMIC DNA]</scope>
    <source>
        <strain evidence="2 3">S3663</strain>
    </source>
</reference>
<evidence type="ECO:0000313" key="3">
    <source>
        <dbReference type="Proteomes" id="UP000309186"/>
    </source>
</evidence>
<sequence length="161" mass="18614">MKKLCFTLLALSMPFLSIAGEAKVTWKDFNDYRDVHPANEVKGAYHKRVAKQFEKHISKLAKQLPEGYTLNVTFDDIDLAGDSRMNMQDIRVIKPIYFPRLTISYTVQDKSGATVSSAEKLVLKDMSFMDRIKRGRETSFYYEKQLLSEWFEDKVLVKTSA</sequence>
<feature type="signal peptide" evidence="1">
    <location>
        <begin position="1"/>
        <end position="19"/>
    </location>
</feature>
<accession>A0A5R9Q265</accession>
<dbReference type="Proteomes" id="UP000309186">
    <property type="component" value="Unassembled WGS sequence"/>
</dbReference>
<dbReference type="EMBL" id="PPSW01000016">
    <property type="protein sequence ID" value="TLX46914.1"/>
    <property type="molecule type" value="Genomic_DNA"/>
</dbReference>
<name>A0A5R9Q265_9GAMM</name>
<dbReference type="Pfam" id="PF11454">
    <property type="entry name" value="DUF3016"/>
    <property type="match status" value="1"/>
</dbReference>
<dbReference type="AlphaFoldDB" id="A0A5R9Q265"/>